<keyword evidence="6" id="KW-1185">Reference proteome</keyword>
<dbReference type="PANTHER" id="PTHR21221">
    <property type="entry name" value="UREIDOGLYCOLATE HYDROLASE"/>
    <property type="match status" value="1"/>
</dbReference>
<keyword evidence="2" id="KW-0659">Purine metabolism</keyword>
<dbReference type="Pfam" id="PF04115">
    <property type="entry name" value="Ureidogly_lyase"/>
    <property type="match status" value="1"/>
</dbReference>
<evidence type="ECO:0000313" key="5">
    <source>
        <dbReference type="EMBL" id="KAF9582640.1"/>
    </source>
</evidence>
<dbReference type="GO" id="GO:0000256">
    <property type="term" value="P:allantoin catabolic process"/>
    <property type="evidence" value="ECO:0007669"/>
    <property type="project" value="InterPro"/>
</dbReference>
<name>A0A9P6KFD3_9FUNG</name>
<evidence type="ECO:0000256" key="2">
    <source>
        <dbReference type="ARBA" id="ARBA00022631"/>
    </source>
</evidence>
<dbReference type="OrthoDB" id="10266039at2759"/>
<dbReference type="GO" id="GO:0006144">
    <property type="term" value="P:purine nucleobase metabolic process"/>
    <property type="evidence" value="ECO:0007669"/>
    <property type="project" value="UniProtKB-KW"/>
</dbReference>
<evidence type="ECO:0000313" key="6">
    <source>
        <dbReference type="Proteomes" id="UP000780801"/>
    </source>
</evidence>
<comment type="catalytic activity">
    <reaction evidence="4">
        <text>(S)-ureidoglycolate = urea + glyoxylate</text>
        <dbReference type="Rhea" id="RHEA:11304"/>
        <dbReference type="ChEBI" id="CHEBI:16199"/>
        <dbReference type="ChEBI" id="CHEBI:36655"/>
        <dbReference type="ChEBI" id="CHEBI:57296"/>
        <dbReference type="EC" id="4.3.2.3"/>
    </reaction>
</comment>
<dbReference type="InterPro" id="IPR024060">
    <property type="entry name" value="Ureidoglycolate_lyase_dom_sf"/>
</dbReference>
<dbReference type="GO" id="GO:0004848">
    <property type="term" value="F:ureidoglycolate hydrolase activity"/>
    <property type="evidence" value="ECO:0007669"/>
    <property type="project" value="InterPro"/>
</dbReference>
<comment type="caution">
    <text evidence="5">The sequence shown here is derived from an EMBL/GenBank/DDBJ whole genome shotgun (WGS) entry which is preliminary data.</text>
</comment>
<dbReference type="GO" id="GO:0050385">
    <property type="term" value="F:ureidoglycolate lyase activity"/>
    <property type="evidence" value="ECO:0007669"/>
    <property type="project" value="UniProtKB-EC"/>
</dbReference>
<evidence type="ECO:0000256" key="3">
    <source>
        <dbReference type="ARBA" id="ARBA00023239"/>
    </source>
</evidence>
<dbReference type="InterPro" id="IPR047233">
    <property type="entry name" value="UAH_cupin"/>
</dbReference>
<sequence length="200" mass="22097">MPLLTVQPKPITNENFAKWGQVVRLPDADPNAVQVNQGTAQKFSHLAQFVNHRPAVSDTANPNPSLKSADANIAIFKCYKPVTADQFPIKLLERHSYSSQMFMPMGGDGNGSYVVVTAENGPDDKPILETLEAFKCNNTLGINYKPNVWHHPMIVVEKPVQFMTITYESGVGLEDCEEYWFTKESGEEGGAAALIQLQQS</sequence>
<gene>
    <name evidence="5" type="primary">DAL2_4</name>
    <name evidence="5" type="ORF">BGW38_010942</name>
</gene>
<protein>
    <submittedName>
        <fullName evidence="5">Allantoicase</fullName>
    </submittedName>
</protein>
<dbReference type="Gene3D" id="2.60.120.480">
    <property type="entry name" value="Ureidoglycolate hydrolase"/>
    <property type="match status" value="1"/>
</dbReference>
<proteinExistence type="predicted"/>
<comment type="subunit">
    <text evidence="1">Homodimer.</text>
</comment>
<accession>A0A9P6KFD3</accession>
<dbReference type="InterPro" id="IPR011051">
    <property type="entry name" value="RmlC_Cupin_sf"/>
</dbReference>
<dbReference type="PANTHER" id="PTHR21221:SF1">
    <property type="entry name" value="UREIDOGLYCOLATE LYASE"/>
    <property type="match status" value="1"/>
</dbReference>
<dbReference type="Proteomes" id="UP000780801">
    <property type="component" value="Unassembled WGS sequence"/>
</dbReference>
<reference evidence="5" key="1">
    <citation type="journal article" date="2020" name="Fungal Divers.">
        <title>Resolving the Mortierellaceae phylogeny through synthesis of multi-gene phylogenetics and phylogenomics.</title>
        <authorList>
            <person name="Vandepol N."/>
            <person name="Liber J."/>
            <person name="Desiro A."/>
            <person name="Na H."/>
            <person name="Kennedy M."/>
            <person name="Barry K."/>
            <person name="Grigoriev I.V."/>
            <person name="Miller A.N."/>
            <person name="O'Donnell K."/>
            <person name="Stajich J.E."/>
            <person name="Bonito G."/>
        </authorList>
    </citation>
    <scope>NUCLEOTIDE SEQUENCE</scope>
    <source>
        <strain evidence="5">KOD1015</strain>
    </source>
</reference>
<dbReference type="EMBL" id="JAABOA010000979">
    <property type="protein sequence ID" value="KAF9582640.1"/>
    <property type="molecule type" value="Genomic_DNA"/>
</dbReference>
<dbReference type="SUPFAM" id="SSF51182">
    <property type="entry name" value="RmlC-like cupins"/>
    <property type="match status" value="1"/>
</dbReference>
<dbReference type="CDD" id="cd20298">
    <property type="entry name" value="cupin_UAH"/>
    <property type="match status" value="1"/>
</dbReference>
<evidence type="ECO:0000256" key="4">
    <source>
        <dbReference type="ARBA" id="ARBA00047684"/>
    </source>
</evidence>
<organism evidence="5 6">
    <name type="scientific">Lunasporangiospora selenospora</name>
    <dbReference type="NCBI Taxonomy" id="979761"/>
    <lineage>
        <taxon>Eukaryota</taxon>
        <taxon>Fungi</taxon>
        <taxon>Fungi incertae sedis</taxon>
        <taxon>Mucoromycota</taxon>
        <taxon>Mortierellomycotina</taxon>
        <taxon>Mortierellomycetes</taxon>
        <taxon>Mortierellales</taxon>
        <taxon>Mortierellaceae</taxon>
        <taxon>Lunasporangiospora</taxon>
    </lineage>
</organism>
<dbReference type="InterPro" id="IPR007247">
    <property type="entry name" value="Ureidogly_lyase"/>
</dbReference>
<dbReference type="AlphaFoldDB" id="A0A9P6KFD3"/>
<evidence type="ECO:0000256" key="1">
    <source>
        <dbReference type="ARBA" id="ARBA00011738"/>
    </source>
</evidence>
<keyword evidence="3" id="KW-0456">Lyase</keyword>